<comment type="caution">
    <text evidence="1">The sequence shown here is derived from an EMBL/GenBank/DDBJ whole genome shotgun (WGS) entry which is preliminary data.</text>
</comment>
<dbReference type="RefSeq" id="WP_340236366.1">
    <property type="nucleotide sequence ID" value="NZ_JBBEWC010000006.1"/>
</dbReference>
<accession>A0ABW5J2T3</accession>
<organism evidence="1 2">
    <name type="scientific">Emticicia soli</name>
    <dbReference type="NCBI Taxonomy" id="2027878"/>
    <lineage>
        <taxon>Bacteria</taxon>
        <taxon>Pseudomonadati</taxon>
        <taxon>Bacteroidota</taxon>
        <taxon>Cytophagia</taxon>
        <taxon>Cytophagales</taxon>
        <taxon>Leadbetterellaceae</taxon>
        <taxon>Emticicia</taxon>
    </lineage>
</organism>
<reference evidence="2" key="1">
    <citation type="journal article" date="2019" name="Int. J. Syst. Evol. Microbiol.">
        <title>The Global Catalogue of Microorganisms (GCM) 10K type strain sequencing project: providing services to taxonomists for standard genome sequencing and annotation.</title>
        <authorList>
            <consortium name="The Broad Institute Genomics Platform"/>
            <consortium name="The Broad Institute Genome Sequencing Center for Infectious Disease"/>
            <person name="Wu L."/>
            <person name="Ma J."/>
        </authorList>
    </citation>
    <scope>NUCLEOTIDE SEQUENCE [LARGE SCALE GENOMIC DNA]</scope>
    <source>
        <strain evidence="2">KCTC 52344</strain>
    </source>
</reference>
<protein>
    <submittedName>
        <fullName evidence="1">Uncharacterized protein</fullName>
    </submittedName>
</protein>
<dbReference type="Proteomes" id="UP001597510">
    <property type="component" value="Unassembled WGS sequence"/>
</dbReference>
<sequence>MKIEILPDNNTRTLIMSDLLYDSPAQADTLRYHYSYFSSAKD</sequence>
<evidence type="ECO:0000313" key="2">
    <source>
        <dbReference type="Proteomes" id="UP001597510"/>
    </source>
</evidence>
<proteinExistence type="predicted"/>
<dbReference type="EMBL" id="JBHULC010000003">
    <property type="protein sequence ID" value="MFD2519778.1"/>
    <property type="molecule type" value="Genomic_DNA"/>
</dbReference>
<evidence type="ECO:0000313" key="1">
    <source>
        <dbReference type="EMBL" id="MFD2519778.1"/>
    </source>
</evidence>
<gene>
    <name evidence="1" type="ORF">ACFSR2_02710</name>
</gene>
<name>A0ABW5J2T3_9BACT</name>
<keyword evidence="2" id="KW-1185">Reference proteome</keyword>